<organism evidence="1 2">
    <name type="scientific">Ureibacillus endophyticus</name>
    <dbReference type="NCBI Taxonomy" id="1978490"/>
    <lineage>
        <taxon>Bacteria</taxon>
        <taxon>Bacillati</taxon>
        <taxon>Bacillota</taxon>
        <taxon>Bacilli</taxon>
        <taxon>Bacillales</taxon>
        <taxon>Caryophanaceae</taxon>
        <taxon>Ureibacillus</taxon>
    </lineage>
</organism>
<evidence type="ECO:0000313" key="2">
    <source>
        <dbReference type="Proteomes" id="UP000272238"/>
    </source>
</evidence>
<evidence type="ECO:0000313" key="1">
    <source>
        <dbReference type="EMBL" id="RKQ14180.1"/>
    </source>
</evidence>
<reference evidence="1 2" key="1">
    <citation type="journal article" date="2016" name="Antonie Van Leeuwenhoek">
        <title>Lysinibacillus endophyticus sp. nov., an indole-3-acetic acid producing endophytic bacterium isolated from corn root (Zea mays cv. Xinken-5).</title>
        <authorList>
            <person name="Yu J."/>
            <person name="Guan X."/>
            <person name="Liu C."/>
            <person name="Xiang W."/>
            <person name="Yu Z."/>
            <person name="Liu X."/>
            <person name="Wang G."/>
        </authorList>
    </citation>
    <scope>NUCLEOTIDE SEQUENCE [LARGE SCALE GENOMIC DNA]</scope>
    <source>
        <strain evidence="1 2">DSM 100506</strain>
    </source>
</reference>
<dbReference type="AlphaFoldDB" id="A0A494YVF9"/>
<keyword evidence="2" id="KW-1185">Reference proteome</keyword>
<accession>A0A494YVF9</accession>
<name>A0A494YVF9_9BACL</name>
<dbReference type="RefSeq" id="WP_121215548.1">
    <property type="nucleotide sequence ID" value="NZ_JAMYWW010000001.1"/>
</dbReference>
<gene>
    <name evidence="1" type="ORF">D8M03_14510</name>
</gene>
<proteinExistence type="predicted"/>
<dbReference type="EMBL" id="RBZN01000048">
    <property type="protein sequence ID" value="RKQ14180.1"/>
    <property type="molecule type" value="Genomic_DNA"/>
</dbReference>
<dbReference type="OrthoDB" id="2889790at2"/>
<sequence>MNNRVVKNLYHLPDLRFVKWCEDTYAINRGVYNTIDEKLYEAGFEDIRERRNAIITFLEKHIIFDELKSKKYFTFGHGNLSAALQQFSEKNFLEQ</sequence>
<protein>
    <submittedName>
        <fullName evidence="1">Uncharacterized protein</fullName>
    </submittedName>
</protein>
<comment type="caution">
    <text evidence="1">The sequence shown here is derived from an EMBL/GenBank/DDBJ whole genome shotgun (WGS) entry which is preliminary data.</text>
</comment>
<dbReference type="Proteomes" id="UP000272238">
    <property type="component" value="Unassembled WGS sequence"/>
</dbReference>